<evidence type="ECO:0000256" key="5">
    <source>
        <dbReference type="PROSITE-ProRule" id="PRU10055"/>
    </source>
</evidence>
<comment type="similarity">
    <text evidence="1 6">Belongs to the glycosyl hydrolase 1 family.</text>
</comment>
<evidence type="ECO:0000256" key="4">
    <source>
        <dbReference type="ARBA" id="ARBA00023295"/>
    </source>
</evidence>
<dbReference type="GO" id="GO:0005829">
    <property type="term" value="C:cytosol"/>
    <property type="evidence" value="ECO:0007669"/>
    <property type="project" value="TreeGrafter"/>
</dbReference>
<dbReference type="GO" id="GO:0016052">
    <property type="term" value="P:carbohydrate catabolic process"/>
    <property type="evidence" value="ECO:0007669"/>
    <property type="project" value="TreeGrafter"/>
</dbReference>
<feature type="active site" description="Nucleophile" evidence="5">
    <location>
        <position position="271"/>
    </location>
</feature>
<evidence type="ECO:0000313" key="8">
    <source>
        <dbReference type="Proteomes" id="UP000282433"/>
    </source>
</evidence>
<dbReference type="GO" id="GO:0008422">
    <property type="term" value="F:beta-glucosidase activity"/>
    <property type="evidence" value="ECO:0007669"/>
    <property type="project" value="UniProtKB-EC"/>
</dbReference>
<organism evidence="7 8">
    <name type="scientific">Klebsiella pneumoniae</name>
    <dbReference type="NCBI Taxonomy" id="573"/>
    <lineage>
        <taxon>Bacteria</taxon>
        <taxon>Pseudomonadati</taxon>
        <taxon>Pseudomonadota</taxon>
        <taxon>Gammaproteobacteria</taxon>
        <taxon>Enterobacterales</taxon>
        <taxon>Enterobacteriaceae</taxon>
        <taxon>Klebsiella/Raoultella group</taxon>
        <taxon>Klebsiella</taxon>
        <taxon>Klebsiella pneumoniae complex</taxon>
    </lineage>
</organism>
<dbReference type="Pfam" id="PF00232">
    <property type="entry name" value="Glyco_hydro_1"/>
    <property type="match status" value="1"/>
</dbReference>
<proteinExistence type="inferred from homology"/>
<dbReference type="PROSITE" id="PS00572">
    <property type="entry name" value="GLYCOSYL_HYDROL_F1_1"/>
    <property type="match status" value="1"/>
</dbReference>
<dbReference type="PANTHER" id="PTHR10353">
    <property type="entry name" value="GLYCOSYL HYDROLASE"/>
    <property type="match status" value="1"/>
</dbReference>
<dbReference type="InterPro" id="IPR018120">
    <property type="entry name" value="Glyco_hydro_1_AS"/>
</dbReference>
<reference evidence="7 8" key="1">
    <citation type="submission" date="2018-12" db="EMBL/GenBank/DDBJ databases">
        <authorList>
            <consortium name="Pathogen Informatics"/>
        </authorList>
    </citation>
    <scope>NUCLEOTIDE SEQUENCE [LARGE SCALE GENOMIC DNA]</scope>
    <source>
        <strain evidence="7 8">NCTC13635</strain>
    </source>
</reference>
<name>A0A447S8K8_KLEPN</name>
<dbReference type="EC" id="3.2.1.21" evidence="2"/>
<gene>
    <name evidence="7" type="primary">bglC_1</name>
    <name evidence="7" type="ORF">NCTC13635_07563</name>
</gene>
<dbReference type="InterPro" id="IPR017853">
    <property type="entry name" value="GH"/>
</dbReference>
<evidence type="ECO:0000256" key="2">
    <source>
        <dbReference type="ARBA" id="ARBA00012744"/>
    </source>
</evidence>
<keyword evidence="3 7" id="KW-0378">Hydrolase</keyword>
<evidence type="ECO:0000256" key="3">
    <source>
        <dbReference type="ARBA" id="ARBA00022801"/>
    </source>
</evidence>
<evidence type="ECO:0000256" key="1">
    <source>
        <dbReference type="ARBA" id="ARBA00010838"/>
    </source>
</evidence>
<dbReference type="InterPro" id="IPR001360">
    <property type="entry name" value="Glyco_hydro_1"/>
</dbReference>
<dbReference type="Gene3D" id="3.20.20.80">
    <property type="entry name" value="Glycosidases"/>
    <property type="match status" value="1"/>
</dbReference>
<accession>A0A447S8K8</accession>
<sequence length="384" mass="43275">MNEAGVQFYSDLIDELLAHNIEPMITLYHWDLPQALQDEGGWEARTTAEAFAEYARLCYARFGSRVKLWATFNETIVFIGHGYINGLHPPAVRDPARAIQACHHVFIAHALAVKAFREMAVAGEIGFVNVLQPHTPLTDSEADIKATELADAIHTHWLYDPVLKGTYPADLLAQTQALWGVPRFAPGDDALLRDNRCDFIGLNYYRRETVSAQPPEIATGGEPGVEGLFYFVRNPQSTYTEWGWEIWPQGLTDGIMMIKARYGDIPIYITENGLGAKDPIIDGEVVDDPRIDYLSSHIGALEKALALGADVRGYYPWSFIDLLSWLNGYQKQYGFVYVDHQQNLARKRKEEFLLVQICYCQSRRTALIFSCGRHSAPGLILEYS</sequence>
<keyword evidence="4 7" id="KW-0326">Glycosidase</keyword>
<evidence type="ECO:0000313" key="7">
    <source>
        <dbReference type="EMBL" id="VEB08454.1"/>
    </source>
</evidence>
<protein>
    <recommendedName>
        <fullName evidence="2">beta-glucosidase</fullName>
        <ecNumber evidence="2">3.2.1.21</ecNumber>
    </recommendedName>
</protein>
<dbReference type="EMBL" id="LR134162">
    <property type="protein sequence ID" value="VEB08454.1"/>
    <property type="molecule type" value="Genomic_DNA"/>
</dbReference>
<dbReference type="SUPFAM" id="SSF51445">
    <property type="entry name" value="(Trans)glycosidases"/>
    <property type="match status" value="1"/>
</dbReference>
<dbReference type="PANTHER" id="PTHR10353:SF36">
    <property type="entry name" value="LP05116P"/>
    <property type="match status" value="1"/>
</dbReference>
<dbReference type="AlphaFoldDB" id="A0A447S8K8"/>
<dbReference type="Proteomes" id="UP000282433">
    <property type="component" value="Chromosome"/>
</dbReference>
<dbReference type="PRINTS" id="PR00131">
    <property type="entry name" value="GLHYDRLASE1"/>
</dbReference>
<evidence type="ECO:0000256" key="6">
    <source>
        <dbReference type="RuleBase" id="RU003690"/>
    </source>
</evidence>